<reference evidence="2" key="1">
    <citation type="journal article" date="2019" name="Genome Announc.">
        <title>Draft Genome Sequence of Pseudoalteromonas piscicida Strain 36Y ROTHPW, an Hypersaline Seawater Isolate from the South Coast of Sonora, Mexico.</title>
        <authorList>
            <person name="Sanchez-Diaz R."/>
            <person name="Molina-Garza Z.J."/>
            <person name="Cruz-Suarez L.E."/>
            <person name="Selvin J."/>
            <person name="Kiran G.S."/>
            <person name="Ibarra-Gamez J.C."/>
            <person name="Gomez-Gil B."/>
            <person name="Galaviz-Silva L."/>
        </authorList>
    </citation>
    <scope>NUCLEOTIDE SEQUENCE [LARGE SCALE GENOMIC DNA]</scope>
    <source>
        <strain evidence="2">36Y_RITHPW</strain>
    </source>
</reference>
<dbReference type="RefSeq" id="WP_099642548.1">
    <property type="nucleotide sequence ID" value="NZ_JAQPZX010000016.1"/>
</dbReference>
<protein>
    <submittedName>
        <fullName evidence="1">Uncharacterized protein</fullName>
    </submittedName>
</protein>
<accession>A0A2A5JPL0</accession>
<keyword evidence="2" id="KW-1185">Reference proteome</keyword>
<organism evidence="1 2">
    <name type="scientific">Pseudoalteromonas piscicida</name>
    <dbReference type="NCBI Taxonomy" id="43662"/>
    <lineage>
        <taxon>Bacteria</taxon>
        <taxon>Pseudomonadati</taxon>
        <taxon>Pseudomonadota</taxon>
        <taxon>Gammaproteobacteria</taxon>
        <taxon>Alteromonadales</taxon>
        <taxon>Pseudoalteromonadaceae</taxon>
        <taxon>Pseudoalteromonas</taxon>
    </lineage>
</organism>
<dbReference type="EMBL" id="NKHF01000060">
    <property type="protein sequence ID" value="PCK31269.1"/>
    <property type="molecule type" value="Genomic_DNA"/>
</dbReference>
<gene>
    <name evidence="1" type="ORF">CEX98_13280</name>
</gene>
<evidence type="ECO:0000313" key="2">
    <source>
        <dbReference type="Proteomes" id="UP000228621"/>
    </source>
</evidence>
<proteinExistence type="predicted"/>
<dbReference type="OrthoDB" id="6226461at2"/>
<dbReference type="Proteomes" id="UP000228621">
    <property type="component" value="Unassembled WGS sequence"/>
</dbReference>
<comment type="caution">
    <text evidence="1">The sequence shown here is derived from an EMBL/GenBank/DDBJ whole genome shotgun (WGS) entry which is preliminary data.</text>
</comment>
<name>A0A2A5JPL0_PSEO7</name>
<dbReference type="AlphaFoldDB" id="A0A2A5JPL0"/>
<sequence length="221" mass="25635">MPGVNNKARLPANPTLKEINWYKKQINWGELPPFYHLVASAVSECEGLLHHGFDNAVKRLLDKRNWNLELLDGYEDDSGIIHCENKPTVALHQAFTDRGFELWAYPVAKGTKIDAYVKDNRFLEFRVWDPHTMKNLLRINQLHKFIAFYFERGDIADKALILHAHKVLHMTLSFLQKELNITSVDGVSIKDFYQLCEKDARACNDEVDLARIMLGEDLRRD</sequence>
<evidence type="ECO:0000313" key="1">
    <source>
        <dbReference type="EMBL" id="PCK31269.1"/>
    </source>
</evidence>